<keyword evidence="2" id="KW-1185">Reference proteome</keyword>
<reference evidence="1 2" key="1">
    <citation type="submission" date="2023-10" db="EMBL/GenBank/DDBJ databases">
        <title>Complete genome sequence of a Sphingomonadaceae bacterium.</title>
        <authorList>
            <person name="Yan C."/>
        </authorList>
    </citation>
    <scope>NUCLEOTIDE SEQUENCE [LARGE SCALE GENOMIC DNA]</scope>
    <source>
        <strain evidence="1 2">SCSIO 66989</strain>
    </source>
</reference>
<evidence type="ECO:0000313" key="2">
    <source>
        <dbReference type="Proteomes" id="UP001302429"/>
    </source>
</evidence>
<dbReference type="KEGG" id="acoa:RB602_06505"/>
<dbReference type="AlphaFoldDB" id="A0AA97FC64"/>
<sequence>MTNRYFAQPYSDHEGFYFSDLEEYREKAAQLLKSHGVEEYEIQYIDGDKAELFEAVRPTQGDLSKWFETFEPMDEDDTIKAVYMAEYGGWKMADIPDELENVSLFEGTKLDYAYSLVDDCGMLSDVPDTVARYFDYDSYARDLVLGGDISEYRYGEQDYVIS</sequence>
<dbReference type="Proteomes" id="UP001302429">
    <property type="component" value="Chromosome"/>
</dbReference>
<dbReference type="EMBL" id="CP136594">
    <property type="protein sequence ID" value="WOE76360.1"/>
    <property type="molecule type" value="Genomic_DNA"/>
</dbReference>
<dbReference type="Gene3D" id="1.10.10.1190">
    <property type="entry name" value="Antirestriction protein ArdA, domain 3"/>
    <property type="match status" value="1"/>
</dbReference>
<evidence type="ECO:0000313" key="1">
    <source>
        <dbReference type="EMBL" id="WOE76360.1"/>
    </source>
</evidence>
<name>A0AA97FC64_9SPHN</name>
<accession>A0AA97FC64</accession>
<organism evidence="1 2">
    <name type="scientific">Alterisphingorhabdus coralli</name>
    <dbReference type="NCBI Taxonomy" id="3071408"/>
    <lineage>
        <taxon>Bacteria</taxon>
        <taxon>Pseudomonadati</taxon>
        <taxon>Pseudomonadota</taxon>
        <taxon>Alphaproteobacteria</taxon>
        <taxon>Sphingomonadales</taxon>
        <taxon>Sphingomonadaceae</taxon>
        <taxon>Alterisphingorhabdus (ex Yan et al. 2024)</taxon>
    </lineage>
</organism>
<dbReference type="Pfam" id="PF07275">
    <property type="entry name" value="ArdA"/>
    <property type="match status" value="1"/>
</dbReference>
<dbReference type="InterPro" id="IPR009899">
    <property type="entry name" value="ArdA"/>
</dbReference>
<dbReference type="RefSeq" id="WP_317084024.1">
    <property type="nucleotide sequence ID" value="NZ_CP136594.1"/>
</dbReference>
<dbReference type="InterPro" id="IPR041893">
    <property type="entry name" value="ArdA_dom3"/>
</dbReference>
<protein>
    <submittedName>
        <fullName evidence="1">Antirestriction protein ArdA</fullName>
    </submittedName>
</protein>
<proteinExistence type="predicted"/>
<gene>
    <name evidence="1" type="ORF">RB602_06505</name>
</gene>